<dbReference type="EMBL" id="SMKY01000028">
    <property type="protein sequence ID" value="TDD86694.1"/>
    <property type="molecule type" value="Genomic_DNA"/>
</dbReference>
<keyword evidence="3" id="KW-1185">Reference proteome</keyword>
<reference evidence="2 3" key="1">
    <citation type="submission" date="2019-03" db="EMBL/GenBank/DDBJ databases">
        <title>Draft genome sequences of novel Actinobacteria.</title>
        <authorList>
            <person name="Sahin N."/>
            <person name="Ay H."/>
            <person name="Saygin H."/>
        </authorList>
    </citation>
    <scope>NUCLEOTIDE SEQUENCE [LARGE SCALE GENOMIC DNA]</scope>
    <source>
        <strain evidence="2 3">DSM 45941</strain>
    </source>
</reference>
<protein>
    <recommendedName>
        <fullName evidence="4">Vegetative cell wall protein gp1</fullName>
    </recommendedName>
</protein>
<keyword evidence="1" id="KW-0472">Membrane</keyword>
<evidence type="ECO:0000313" key="3">
    <source>
        <dbReference type="Proteomes" id="UP000295578"/>
    </source>
</evidence>
<comment type="caution">
    <text evidence="2">The sequence shown here is derived from an EMBL/GenBank/DDBJ whole genome shotgun (WGS) entry which is preliminary data.</text>
</comment>
<proteinExistence type="predicted"/>
<evidence type="ECO:0008006" key="4">
    <source>
        <dbReference type="Google" id="ProtNLM"/>
    </source>
</evidence>
<feature type="transmembrane region" description="Helical" evidence="1">
    <location>
        <begin position="64"/>
        <end position="90"/>
    </location>
</feature>
<dbReference type="OrthoDB" id="529448at2"/>
<evidence type="ECO:0000313" key="2">
    <source>
        <dbReference type="EMBL" id="TDD86694.1"/>
    </source>
</evidence>
<gene>
    <name evidence="2" type="ORF">E1293_09285</name>
</gene>
<organism evidence="2 3">
    <name type="scientific">Actinomadura darangshiensis</name>
    <dbReference type="NCBI Taxonomy" id="705336"/>
    <lineage>
        <taxon>Bacteria</taxon>
        <taxon>Bacillati</taxon>
        <taxon>Actinomycetota</taxon>
        <taxon>Actinomycetes</taxon>
        <taxon>Streptosporangiales</taxon>
        <taxon>Thermomonosporaceae</taxon>
        <taxon>Actinomadura</taxon>
    </lineage>
</organism>
<name>A0A4R5BRR6_9ACTN</name>
<sequence length="301" mass="32165">MTGFLEALGKKAAERWLAVLVLPGALWVATAWVAVRLGHRDALRPRVAGDRVTEWAKDAHSTGLVVAVLAAALLGSAAAGLAASGVGWIVRRAWMARGRRPPARWAVARRRRRWHRAAGRVDALVAEAVQAAGSAEEVAAGPEIADALARRDAIALETPGRPTWIGDRWRAAFIRVRRAYGLDLTIVWPRLWTVLPEQLRTDITTAQLACTSAATLTGWALLYGALAVLWWPAFPIGVTLLGTAVARARMATAALCELVETAADLYGPRLAEQLGSPASGPLTTALGDEISARLRKDPPIA</sequence>
<dbReference type="Proteomes" id="UP000295578">
    <property type="component" value="Unassembled WGS sequence"/>
</dbReference>
<feature type="transmembrane region" description="Helical" evidence="1">
    <location>
        <begin position="16"/>
        <end position="35"/>
    </location>
</feature>
<keyword evidence="1" id="KW-1133">Transmembrane helix</keyword>
<dbReference type="RefSeq" id="WP_132195917.1">
    <property type="nucleotide sequence ID" value="NZ_SMKY01000028.1"/>
</dbReference>
<dbReference type="AlphaFoldDB" id="A0A4R5BRR6"/>
<evidence type="ECO:0000256" key="1">
    <source>
        <dbReference type="SAM" id="Phobius"/>
    </source>
</evidence>
<keyword evidence="1" id="KW-0812">Transmembrane</keyword>
<accession>A0A4R5BRR6</accession>